<sequence>MKKNKLLLATAILATALGMASMSQNIKAETAGVIDGSTLVVKKTFPSYTDDNVLMPKADYSFKVEADDNAKGKTKDGLDIKPGVIDGLENTKTIRYSNSDKITAKEKSVNFEFANVKFPGVGVYRYTVAEVNGNKAGITYDSQQWTVDVYVVNKEGGGFEVKYIVSTEVGQSEKKPVLFKNSFDTTSLKIEKQVTGNTGEHQRLFSFTLLLTPNECFEKGQVVNILQGGETKKVVIGEEYSFTLKDKGSVTLSQLPVGIEYKLTEEDVTKDGYKTSATLKDGEQSSTYELGKDHKTDKSADEIVVTNKRDTQVPTGVVGTLAPFAVLSIVAIGGVIYITKRKKAQVISQRMMMTIVQVINKAIDTLILIFCLVVLFLAGFGLWDSYHLYQQADASNFKKFKTAQQQPKFEDLLALNEDVIGWLNIPGTHIDYPLVQGKTNLEYINKAVDGSVAMSGSLFLDTRNHNDFTDDYSLIYGHHMAGNAMFGEIPKFLKKNFFNKHNKAIIETKERKKLTVTIFACLKTDAFDQLVFNPNAITNQDQQRQLVDYISKRSKQFKPVKLKHHTKFVAFSTCENFSTDNRVIVVGTIQE</sequence>
<dbReference type="InterPro" id="IPR038174">
    <property type="entry name" value="Strep_pil_link_sf"/>
</dbReference>
<name>Q9ZB49_STRPY</name>
<dbReference type="EMBL" id="U49397">
    <property type="protein sequence ID" value="AAC97152.1"/>
    <property type="molecule type" value="Genomic_DNA"/>
</dbReference>
<dbReference type="CDD" id="cd05826">
    <property type="entry name" value="Sortase_B"/>
    <property type="match status" value="1"/>
</dbReference>
<keyword evidence="3" id="KW-0812">Transmembrane</keyword>
<proteinExistence type="predicted"/>
<dbReference type="InterPro" id="IPR005754">
    <property type="entry name" value="Sortase"/>
</dbReference>
<dbReference type="NCBIfam" id="TIGR03065">
    <property type="entry name" value="srtB_sig_QVPTGV"/>
    <property type="match status" value="1"/>
</dbReference>
<evidence type="ECO:0000259" key="6">
    <source>
        <dbReference type="Pfam" id="PF24547"/>
    </source>
</evidence>
<dbReference type="NCBIfam" id="TIGR03064">
    <property type="entry name" value="sortase_srtB"/>
    <property type="match status" value="1"/>
</dbReference>
<dbReference type="Pfam" id="PF04203">
    <property type="entry name" value="Sortase"/>
    <property type="match status" value="1"/>
</dbReference>
<evidence type="ECO:0000256" key="4">
    <source>
        <dbReference type="SAM" id="SignalP"/>
    </source>
</evidence>
<feature type="active site" description="Proton donor/acceptor" evidence="2">
    <location>
        <position position="478"/>
    </location>
</feature>
<evidence type="ECO:0000313" key="7">
    <source>
        <dbReference type="EMBL" id="AAC97152.1"/>
    </source>
</evidence>
<dbReference type="InterPro" id="IPR009835">
    <property type="entry name" value="SrtB"/>
</dbReference>
<dbReference type="Gene3D" id="2.40.260.10">
    <property type="entry name" value="Sortase"/>
    <property type="match status" value="1"/>
</dbReference>
<evidence type="ECO:0000256" key="2">
    <source>
        <dbReference type="PIRSR" id="PIRSR605754-1"/>
    </source>
</evidence>
<reference evidence="7" key="1">
    <citation type="journal article" date="1999" name="Mol. Microbiol.">
        <title>Characterization of nra, a global negative regulator gene in group A streptococci.</title>
        <authorList>
            <person name="Podbielski A."/>
            <person name="Woischnik M."/>
            <person name="Leonard B.A.B."/>
            <person name="Schmidt K.H."/>
        </authorList>
    </citation>
    <scope>NUCLEOTIDE SEQUENCE</scope>
    <source>
        <strain evidence="7">CS101</strain>
    </source>
</reference>
<organism evidence="7">
    <name type="scientific">Streptococcus pyogenes</name>
    <dbReference type="NCBI Taxonomy" id="1314"/>
    <lineage>
        <taxon>Bacteria</taxon>
        <taxon>Bacillati</taxon>
        <taxon>Bacillota</taxon>
        <taxon>Bacilli</taxon>
        <taxon>Lactobacillales</taxon>
        <taxon>Streptococcaceae</taxon>
        <taxon>Streptococcus</taxon>
    </lineage>
</organism>
<feature type="domain" description="Streptococcal pilin isopeptide linkage" evidence="5">
    <location>
        <begin position="55"/>
        <end position="183"/>
    </location>
</feature>
<dbReference type="Gene3D" id="2.60.40.3050">
    <property type="match status" value="1"/>
</dbReference>
<dbReference type="GO" id="GO:0016787">
    <property type="term" value="F:hydrolase activity"/>
    <property type="evidence" value="ECO:0007669"/>
    <property type="project" value="UniProtKB-KW"/>
</dbReference>
<dbReference type="Pfam" id="PF12892">
    <property type="entry name" value="FctA"/>
    <property type="match status" value="1"/>
</dbReference>
<dbReference type="InterPro" id="IPR017503">
    <property type="entry name" value="Sortase_SrtB_sig_QVPTGV"/>
</dbReference>
<keyword evidence="3" id="KW-0472">Membrane</keyword>
<dbReference type="InterPro" id="IPR022464">
    <property type="entry name" value="Strep_pil_isopept_link"/>
</dbReference>
<keyword evidence="4" id="KW-0732">Signal</keyword>
<dbReference type="Gene3D" id="2.60.40.1140">
    <property type="entry name" value="Collagen-binding surface protein Cna, B-type domain"/>
    <property type="match status" value="1"/>
</dbReference>
<feature type="chain" id="PRO_5039482669" evidence="4">
    <location>
        <begin position="21"/>
        <end position="591"/>
    </location>
</feature>
<dbReference type="NCBIfam" id="TIGR03786">
    <property type="entry name" value="strep_pil_rpt"/>
    <property type="match status" value="1"/>
</dbReference>
<feature type="transmembrane region" description="Helical" evidence="3">
    <location>
        <begin position="358"/>
        <end position="383"/>
    </location>
</feature>
<protein>
    <submittedName>
        <fullName evidence="7">Uncharacterized protein</fullName>
    </submittedName>
</protein>
<keyword evidence="1" id="KW-0378">Hydrolase</keyword>
<feature type="transmembrane region" description="Helical" evidence="3">
    <location>
        <begin position="317"/>
        <end position="338"/>
    </location>
</feature>
<dbReference type="InterPro" id="IPR055382">
    <property type="entry name" value="DUF7601"/>
</dbReference>
<accession>Q9ZB49</accession>
<dbReference type="SUPFAM" id="SSF63817">
    <property type="entry name" value="Sortase"/>
    <property type="match status" value="1"/>
</dbReference>
<feature type="signal peptide" evidence="4">
    <location>
        <begin position="1"/>
        <end position="20"/>
    </location>
</feature>
<evidence type="ECO:0000256" key="3">
    <source>
        <dbReference type="SAM" id="Phobius"/>
    </source>
</evidence>
<evidence type="ECO:0000256" key="1">
    <source>
        <dbReference type="ARBA" id="ARBA00022801"/>
    </source>
</evidence>
<keyword evidence="3" id="KW-1133">Transmembrane helix</keyword>
<dbReference type="MEROPS" id="C60.003"/>
<evidence type="ECO:0000259" key="5">
    <source>
        <dbReference type="Pfam" id="PF12892"/>
    </source>
</evidence>
<dbReference type="InterPro" id="IPR023365">
    <property type="entry name" value="Sortase_dom-sf"/>
</dbReference>
<dbReference type="Pfam" id="PF24547">
    <property type="entry name" value="DUF7601"/>
    <property type="match status" value="1"/>
</dbReference>
<dbReference type="AlphaFoldDB" id="Q9ZB49"/>
<feature type="active site" description="Acyl-thioester intermediate" evidence="2">
    <location>
        <position position="574"/>
    </location>
</feature>
<feature type="domain" description="DUF7601" evidence="6">
    <location>
        <begin position="187"/>
        <end position="287"/>
    </location>
</feature>